<comment type="subcellular location">
    <subcellularLocation>
        <location evidence="2">Cell membrane</location>
        <topology evidence="2">Multi-pass membrane protein</topology>
    </subcellularLocation>
</comment>
<feature type="transmembrane region" description="Helical" evidence="10">
    <location>
        <begin position="510"/>
        <end position="527"/>
    </location>
</feature>
<evidence type="ECO:0000256" key="9">
    <source>
        <dbReference type="SAM" id="MobiDB-lite"/>
    </source>
</evidence>
<feature type="transmembrane region" description="Helical" evidence="10">
    <location>
        <begin position="276"/>
        <end position="296"/>
    </location>
</feature>
<evidence type="ECO:0000256" key="7">
    <source>
        <dbReference type="ARBA" id="ARBA00035120"/>
    </source>
</evidence>
<comment type="similarity">
    <text evidence="7">Belongs to the fluoride channel Fluc/FEX (TC 1.A.43) family.</text>
</comment>
<feature type="compositionally biased region" description="Basic and acidic residues" evidence="9">
    <location>
        <begin position="73"/>
        <end position="85"/>
    </location>
</feature>
<dbReference type="InterPro" id="IPR003691">
    <property type="entry name" value="FluC"/>
</dbReference>
<evidence type="ECO:0000256" key="1">
    <source>
        <dbReference type="ARBA" id="ARBA00002598"/>
    </source>
</evidence>
<evidence type="ECO:0000256" key="8">
    <source>
        <dbReference type="ARBA" id="ARBA00035585"/>
    </source>
</evidence>
<feature type="transmembrane region" description="Helical" evidence="10">
    <location>
        <begin position="610"/>
        <end position="632"/>
    </location>
</feature>
<dbReference type="PANTHER" id="PTHR28259:SF1">
    <property type="entry name" value="FLUORIDE EXPORT PROTEIN 1-RELATED"/>
    <property type="match status" value="1"/>
</dbReference>
<evidence type="ECO:0000256" key="10">
    <source>
        <dbReference type="SAM" id="Phobius"/>
    </source>
</evidence>
<accession>A0ABQ8FYH8</accession>
<evidence type="ECO:0000256" key="3">
    <source>
        <dbReference type="ARBA" id="ARBA00022475"/>
    </source>
</evidence>
<dbReference type="Proteomes" id="UP000774617">
    <property type="component" value="Unassembled WGS sequence"/>
</dbReference>
<feature type="compositionally biased region" description="Basic residues" evidence="9">
    <location>
        <begin position="228"/>
        <end position="240"/>
    </location>
</feature>
<feature type="region of interest" description="Disordered" evidence="9">
    <location>
        <begin position="1"/>
        <end position="267"/>
    </location>
</feature>
<feature type="compositionally biased region" description="Polar residues" evidence="9">
    <location>
        <begin position="25"/>
        <end position="41"/>
    </location>
</feature>
<keyword evidence="5 10" id="KW-1133">Transmembrane helix</keyword>
<dbReference type="EMBL" id="JAGTJR010000036">
    <property type="protein sequence ID" value="KAH7036365.1"/>
    <property type="molecule type" value="Genomic_DNA"/>
</dbReference>
<gene>
    <name evidence="11" type="ORF">B0J12DRAFT_632243</name>
</gene>
<name>A0ABQ8FYH8_9PEZI</name>
<evidence type="ECO:0000313" key="12">
    <source>
        <dbReference type="Proteomes" id="UP000774617"/>
    </source>
</evidence>
<comment type="function">
    <text evidence="1">Fluoride channel required for the rapid expulsion of cytoplasmic fluoride.</text>
</comment>
<evidence type="ECO:0000256" key="5">
    <source>
        <dbReference type="ARBA" id="ARBA00022989"/>
    </source>
</evidence>
<reference evidence="11 12" key="1">
    <citation type="journal article" date="2021" name="Nat. Commun.">
        <title>Genetic determinants of endophytism in the Arabidopsis root mycobiome.</title>
        <authorList>
            <person name="Mesny F."/>
            <person name="Miyauchi S."/>
            <person name="Thiergart T."/>
            <person name="Pickel B."/>
            <person name="Atanasova L."/>
            <person name="Karlsson M."/>
            <person name="Huettel B."/>
            <person name="Barry K.W."/>
            <person name="Haridas S."/>
            <person name="Chen C."/>
            <person name="Bauer D."/>
            <person name="Andreopoulos W."/>
            <person name="Pangilinan J."/>
            <person name="LaButti K."/>
            <person name="Riley R."/>
            <person name="Lipzen A."/>
            <person name="Clum A."/>
            <person name="Drula E."/>
            <person name="Henrissat B."/>
            <person name="Kohler A."/>
            <person name="Grigoriev I.V."/>
            <person name="Martin F.M."/>
            <person name="Hacquard S."/>
        </authorList>
    </citation>
    <scope>NUCLEOTIDE SEQUENCE [LARGE SCALE GENOMIC DNA]</scope>
    <source>
        <strain evidence="11 12">MPI-SDFR-AT-0080</strain>
    </source>
</reference>
<sequence length="645" mass="70032">MEDAGAATCGRDKRRSSHFDDQRASLRSSLQSHSRTNSPSRVGSHEGFSEPNASSSAVGTAHDSLTPLQEAAARNDGRGKRRSDTSDPSASRWSKYSSAARETAHRSRRHSNPSGVTYYSTRSHTSRQRSPALSREPSKSPGKHRKPSPVDEYSLPADYDNLDDAAAPPPVVRGGQRRLWQSDSLEEQLGQPSRGRSVGDGTFEREQDLTELSALPPVVPRSRDRSAKSRASKPSRHANRSHAGSNASSSSGNKPRPTTRSTGKQLHRVSKLATQMYTISYMIFFSILGTLARLGLQWLTFYPGAPVVFSELWANVGGSLVMGFLAEDRNLFREEWGTPAFFPAIRSRQGDEEMTKMMNEAKASHGKVKKTIPLYIGLATGFCGSFTSFSSFMRDVFLALSNDLPSPYNHPYTPDATRPGHGSTVPRNGGYSFMAILAVIIITTGLCLGAYIAGGHLALALDPVTPTLPFRFTRRILDRAIILVAWLTWLGAVFMTIWPPDRPETWRGQVLFACVFAPPGAILRFYASLRLNGLMPSFPLGTFAVNVFGTAVLGMAYDLQHVPLDNTDGLTGGGRLGCQVLEGVMDGFCGCLTTVSTWVAELKGLRLRNAYCYGLASVGVGLSVLVVVMGSVKWTLGFGPAACET</sequence>
<feature type="non-terminal residue" evidence="11">
    <location>
        <position position="645"/>
    </location>
</feature>
<evidence type="ECO:0000256" key="2">
    <source>
        <dbReference type="ARBA" id="ARBA00004651"/>
    </source>
</evidence>
<proteinExistence type="inferred from homology"/>
<organism evidence="11 12">
    <name type="scientific">Macrophomina phaseolina</name>
    <dbReference type="NCBI Taxonomy" id="35725"/>
    <lineage>
        <taxon>Eukaryota</taxon>
        <taxon>Fungi</taxon>
        <taxon>Dikarya</taxon>
        <taxon>Ascomycota</taxon>
        <taxon>Pezizomycotina</taxon>
        <taxon>Dothideomycetes</taxon>
        <taxon>Dothideomycetes incertae sedis</taxon>
        <taxon>Botryosphaeriales</taxon>
        <taxon>Botryosphaeriaceae</taxon>
        <taxon>Macrophomina</taxon>
    </lineage>
</organism>
<comment type="catalytic activity">
    <reaction evidence="8">
        <text>fluoride(in) = fluoride(out)</text>
        <dbReference type="Rhea" id="RHEA:76159"/>
        <dbReference type="ChEBI" id="CHEBI:17051"/>
    </reaction>
    <physiologicalReaction direction="left-to-right" evidence="8">
        <dbReference type="Rhea" id="RHEA:76160"/>
    </physiologicalReaction>
</comment>
<feature type="compositionally biased region" description="Low complexity" evidence="9">
    <location>
        <begin position="241"/>
        <end position="253"/>
    </location>
</feature>
<feature type="transmembrane region" description="Helical" evidence="10">
    <location>
        <begin position="480"/>
        <end position="498"/>
    </location>
</feature>
<evidence type="ECO:0000256" key="4">
    <source>
        <dbReference type="ARBA" id="ARBA00022692"/>
    </source>
</evidence>
<dbReference type="Pfam" id="PF02537">
    <property type="entry name" value="CRCB"/>
    <property type="match status" value="2"/>
</dbReference>
<comment type="caution">
    <text evidence="11">The sequence shown here is derived from an EMBL/GenBank/DDBJ whole genome shotgun (WGS) entry which is preliminary data.</text>
</comment>
<feature type="compositionally biased region" description="Polar residues" evidence="9">
    <location>
        <begin position="86"/>
        <end position="97"/>
    </location>
</feature>
<keyword evidence="6 10" id="KW-0472">Membrane</keyword>
<evidence type="ECO:0000313" key="11">
    <source>
        <dbReference type="EMBL" id="KAH7036365.1"/>
    </source>
</evidence>
<keyword evidence="12" id="KW-1185">Reference proteome</keyword>
<feature type="transmembrane region" description="Helical" evidence="10">
    <location>
        <begin position="308"/>
        <end position="326"/>
    </location>
</feature>
<feature type="transmembrane region" description="Helical" evidence="10">
    <location>
        <begin position="433"/>
        <end position="459"/>
    </location>
</feature>
<keyword evidence="3" id="KW-1003">Cell membrane</keyword>
<dbReference type="PANTHER" id="PTHR28259">
    <property type="entry name" value="FLUORIDE EXPORT PROTEIN 1-RELATED"/>
    <property type="match status" value="1"/>
</dbReference>
<evidence type="ECO:0000256" key="6">
    <source>
        <dbReference type="ARBA" id="ARBA00023136"/>
    </source>
</evidence>
<feature type="transmembrane region" description="Helical" evidence="10">
    <location>
        <begin position="372"/>
        <end position="393"/>
    </location>
</feature>
<feature type="compositionally biased region" description="Polar residues" evidence="9">
    <location>
        <begin position="112"/>
        <end position="131"/>
    </location>
</feature>
<keyword evidence="4 10" id="KW-0812">Transmembrane</keyword>
<protein>
    <submittedName>
        <fullName evidence="11">CrcB-like protein-domain-containing protein</fullName>
    </submittedName>
</protein>